<keyword evidence="6" id="KW-0378">Hydrolase</keyword>
<evidence type="ECO:0000256" key="3">
    <source>
        <dbReference type="ARBA" id="ARBA00022723"/>
    </source>
</evidence>
<dbReference type="NCBIfam" id="TIGR01458">
    <property type="entry name" value="HAD-SF-IIA-hyp3"/>
    <property type="match status" value="1"/>
</dbReference>
<proteinExistence type="inferred from homology"/>
<dbReference type="EMBL" id="VWOX01000007">
    <property type="protein sequence ID" value="KAA5542612.1"/>
    <property type="molecule type" value="Genomic_DNA"/>
</dbReference>
<keyword evidence="4" id="KW-0460">Magnesium</keyword>
<comment type="caution">
    <text evidence="6">The sequence shown here is derived from an EMBL/GenBank/DDBJ whole genome shotgun (WGS) entry which is preliminary data.</text>
</comment>
<dbReference type="Pfam" id="PF13242">
    <property type="entry name" value="Hydrolase_like"/>
    <property type="match status" value="1"/>
</dbReference>
<dbReference type="AlphaFoldDB" id="A0A5M6D8H6"/>
<dbReference type="InterPro" id="IPR006357">
    <property type="entry name" value="HAD-SF_hydro_IIA"/>
</dbReference>
<dbReference type="InterPro" id="IPR023214">
    <property type="entry name" value="HAD_sf"/>
</dbReference>
<dbReference type="SUPFAM" id="SSF56784">
    <property type="entry name" value="HAD-like"/>
    <property type="match status" value="1"/>
</dbReference>
<dbReference type="InterPro" id="IPR036412">
    <property type="entry name" value="HAD-like_sf"/>
</dbReference>
<sequence length="297" mass="31835">MRKPTRFRRSRSSAGENTLQAALDPFHPRVPIHGALEVIDRPYDACLIDIAGVIHTGGRAIAGSVQAIGRLQASGMPFRLLTNTTSKSSGMVLAMLTELGVDVSAEDLLTAPKATIEYLKQNDLRPHLLIADALEEDFQTSGLELQSPNCVVLGDAGEKFTYPSLNQAFRLLQSDDQRPLIAMGGNRYFREADGDLSLDIFPFAALLSEAASREVVITGKPSAEFFAAAVGSLGTERERTVMIGDDLESDVGGALNAGIDGILVRTGKFDPAEFDRSAIQPTAVHEDLASAVDEILP</sequence>
<dbReference type="GO" id="GO:0016791">
    <property type="term" value="F:phosphatase activity"/>
    <property type="evidence" value="ECO:0007669"/>
    <property type="project" value="InterPro"/>
</dbReference>
<evidence type="ECO:0000256" key="4">
    <source>
        <dbReference type="ARBA" id="ARBA00022842"/>
    </source>
</evidence>
<keyword evidence="7" id="KW-1185">Reference proteome</keyword>
<evidence type="ECO:0000313" key="7">
    <source>
        <dbReference type="Proteomes" id="UP000324479"/>
    </source>
</evidence>
<evidence type="ECO:0000313" key="6">
    <source>
        <dbReference type="EMBL" id="KAA5542612.1"/>
    </source>
</evidence>
<dbReference type="Proteomes" id="UP000324479">
    <property type="component" value="Unassembled WGS sequence"/>
</dbReference>
<dbReference type="PANTHER" id="PTHR19288">
    <property type="entry name" value="4-NITROPHENYLPHOSPHATASE-RELATED"/>
    <property type="match status" value="1"/>
</dbReference>
<dbReference type="NCBIfam" id="TIGR01460">
    <property type="entry name" value="HAD-SF-IIA"/>
    <property type="match status" value="1"/>
</dbReference>
<dbReference type="PANTHER" id="PTHR19288:SF46">
    <property type="entry name" value="HALOACID DEHALOGENASE-LIKE HYDROLASE DOMAIN-CONTAINING PROTEIN 2"/>
    <property type="match status" value="1"/>
</dbReference>
<keyword evidence="3" id="KW-0479">Metal-binding</keyword>
<protein>
    <recommendedName>
        <fullName evidence="5">Haloacid dehalogenase-like hydrolase domain-containing protein 2</fullName>
    </recommendedName>
</protein>
<name>A0A5M6D8H6_9BACT</name>
<evidence type="ECO:0000256" key="1">
    <source>
        <dbReference type="ARBA" id="ARBA00001946"/>
    </source>
</evidence>
<dbReference type="GO" id="GO:0046872">
    <property type="term" value="F:metal ion binding"/>
    <property type="evidence" value="ECO:0007669"/>
    <property type="project" value="UniProtKB-KW"/>
</dbReference>
<reference evidence="6 7" key="1">
    <citation type="submission" date="2019-08" db="EMBL/GenBank/DDBJ databases">
        <authorList>
            <person name="Dhanesh K."/>
            <person name="Kumar G."/>
            <person name="Sasikala C."/>
            <person name="Venkata Ramana C."/>
        </authorList>
    </citation>
    <scope>NUCLEOTIDE SEQUENCE [LARGE SCALE GENOMIC DNA]</scope>
    <source>
        <strain evidence="6 7">JC645</strain>
    </source>
</reference>
<dbReference type="GO" id="GO:0005737">
    <property type="term" value="C:cytoplasm"/>
    <property type="evidence" value="ECO:0007669"/>
    <property type="project" value="TreeGrafter"/>
</dbReference>
<evidence type="ECO:0000256" key="5">
    <source>
        <dbReference type="ARBA" id="ARBA00039666"/>
    </source>
</evidence>
<gene>
    <name evidence="6" type="ORF">FYK55_13840</name>
</gene>
<comment type="similarity">
    <text evidence="2">Belongs to the HAD-like hydrolase superfamily.</text>
</comment>
<dbReference type="Pfam" id="PF13344">
    <property type="entry name" value="Hydrolase_6"/>
    <property type="match status" value="1"/>
</dbReference>
<evidence type="ECO:0000256" key="2">
    <source>
        <dbReference type="ARBA" id="ARBA00007958"/>
    </source>
</evidence>
<organism evidence="6 7">
    <name type="scientific">Roseiconus nitratireducens</name>
    <dbReference type="NCBI Taxonomy" id="2605748"/>
    <lineage>
        <taxon>Bacteria</taxon>
        <taxon>Pseudomonadati</taxon>
        <taxon>Planctomycetota</taxon>
        <taxon>Planctomycetia</taxon>
        <taxon>Pirellulales</taxon>
        <taxon>Pirellulaceae</taxon>
        <taxon>Roseiconus</taxon>
    </lineage>
</organism>
<accession>A0A5M6D8H6</accession>
<dbReference type="InterPro" id="IPR006355">
    <property type="entry name" value="LHPP/HDHD2"/>
</dbReference>
<dbReference type="Gene3D" id="3.40.50.1000">
    <property type="entry name" value="HAD superfamily/HAD-like"/>
    <property type="match status" value="2"/>
</dbReference>
<comment type="cofactor">
    <cofactor evidence="1">
        <name>Mg(2+)</name>
        <dbReference type="ChEBI" id="CHEBI:18420"/>
    </cofactor>
</comment>